<evidence type="ECO:0000256" key="1">
    <source>
        <dbReference type="SAM" id="MobiDB-lite"/>
    </source>
</evidence>
<dbReference type="Proteomes" id="UP000297477">
    <property type="component" value="Unassembled WGS sequence"/>
</dbReference>
<feature type="region of interest" description="Disordered" evidence="1">
    <location>
        <begin position="167"/>
        <end position="203"/>
    </location>
</feature>
<keyword evidence="4" id="KW-1185">Reference proteome</keyword>
<keyword evidence="2" id="KW-0812">Transmembrane</keyword>
<name>A0ABY2K0G9_9MICC</name>
<protein>
    <submittedName>
        <fullName evidence="3">DUF3137 domain-containing protein</fullName>
    </submittedName>
</protein>
<organism evidence="3 4">
    <name type="scientific">Micrococcus lylae</name>
    <dbReference type="NCBI Taxonomy" id="1273"/>
    <lineage>
        <taxon>Bacteria</taxon>
        <taxon>Bacillati</taxon>
        <taxon>Actinomycetota</taxon>
        <taxon>Actinomycetes</taxon>
        <taxon>Micrococcales</taxon>
        <taxon>Micrococcaceae</taxon>
        <taxon>Micrococcus</taxon>
    </lineage>
</organism>
<feature type="transmembrane region" description="Helical" evidence="2">
    <location>
        <begin position="47"/>
        <end position="77"/>
    </location>
</feature>
<sequence length="399" mass="44848">MSGIEVPPFEEVWSGLDAERTRQVGEQVDTARTDVPWYFKVMLAGGLAVFVLALLLGQVLIALGAAVVFAIPAFVVVRRLANASRTVSTDVTAPVFEAIAAGLTLPHAAHDGAALRAEYEPEGSVPQPRLRSAGFIMDTSVLQEDVVTGTLGETDFVLADLKWQQMRPPAPEADPEKEARDRRRMERLQDSERRGTLDSRRRQDELSRLEARFERGGDLSALVPKSLRTSVQGWAEQVTTDTAMLGPSFVFFSADFHKDFTSTVYLLPRKDHQAFRGLSEDTARERGITPLRLEDVRITRQYEGWASDQVEARYLITPELMDTLDRLRERFGTEHMAVSFTGGRMNIGAALDTNRFGFDLARQHERTIEDMGRDIYEDLVLFLGLVEDFRLNTRIWSKD</sequence>
<gene>
    <name evidence="3" type="ORF">E4A49_04365</name>
</gene>
<feature type="compositionally biased region" description="Basic and acidic residues" evidence="1">
    <location>
        <begin position="174"/>
        <end position="203"/>
    </location>
</feature>
<dbReference type="InterPro" id="IPR021484">
    <property type="entry name" value="DUF3137"/>
</dbReference>
<keyword evidence="2" id="KW-0472">Membrane</keyword>
<dbReference type="RefSeq" id="WP_067190065.1">
    <property type="nucleotide sequence ID" value="NZ_JBPIZH010000038.1"/>
</dbReference>
<accession>A0ABY2K0G9</accession>
<dbReference type="Pfam" id="PF11335">
    <property type="entry name" value="DUF3137"/>
    <property type="match status" value="1"/>
</dbReference>
<reference evidence="3 4" key="1">
    <citation type="submission" date="2019-03" db="EMBL/GenBank/DDBJ databases">
        <title>Reclassification of Micrococcus aloeverae and Micrococcus yunnanensis as later heterotypic synonyms of Micrococcus luteus.</title>
        <authorList>
            <person name="Huang C.-H."/>
        </authorList>
    </citation>
    <scope>NUCLEOTIDE SEQUENCE [LARGE SCALE GENOMIC DNA]</scope>
    <source>
        <strain evidence="3 4">BCRC 12151</strain>
    </source>
</reference>
<evidence type="ECO:0000256" key="2">
    <source>
        <dbReference type="SAM" id="Phobius"/>
    </source>
</evidence>
<evidence type="ECO:0000313" key="4">
    <source>
        <dbReference type="Proteomes" id="UP000297477"/>
    </source>
</evidence>
<comment type="caution">
    <text evidence="3">The sequence shown here is derived from an EMBL/GenBank/DDBJ whole genome shotgun (WGS) entry which is preliminary data.</text>
</comment>
<proteinExistence type="predicted"/>
<keyword evidence="2" id="KW-1133">Transmembrane helix</keyword>
<evidence type="ECO:0000313" key="3">
    <source>
        <dbReference type="EMBL" id="TFH99978.1"/>
    </source>
</evidence>
<dbReference type="EMBL" id="SPKT01000006">
    <property type="protein sequence ID" value="TFH99978.1"/>
    <property type="molecule type" value="Genomic_DNA"/>
</dbReference>